<dbReference type="RefSeq" id="XP_026667997.1">
    <property type="nucleotide sequence ID" value="XM_026812196.1"/>
</dbReference>
<evidence type="ECO:0000256" key="5">
    <source>
        <dbReference type="PROSITE-ProRule" id="PRU00283"/>
    </source>
</evidence>
<feature type="domain" description="Kinesin motor" evidence="9">
    <location>
        <begin position="1"/>
        <end position="344"/>
    </location>
</feature>
<evidence type="ECO:0000256" key="6">
    <source>
        <dbReference type="RuleBase" id="RU000394"/>
    </source>
</evidence>
<keyword evidence="2 5" id="KW-0547">Nucleotide-binding</keyword>
<keyword evidence="3 5" id="KW-0067">ATP-binding</keyword>
<keyword evidence="6" id="KW-0493">Microtubule</keyword>
<dbReference type="InterPro" id="IPR027417">
    <property type="entry name" value="P-loop_NTPase"/>
</dbReference>
<dbReference type="PANTHER" id="PTHR47968:SF67">
    <property type="entry name" value="KINESIN MOTOR DOMAIN-CONTAINING PROTEIN"/>
    <property type="match status" value="1"/>
</dbReference>
<dbReference type="SMART" id="SM00129">
    <property type="entry name" value="KISc"/>
    <property type="match status" value="1"/>
</dbReference>
<dbReference type="KEGG" id="ccal:108623377"/>
<sequence>MCQEIAEAYHRVIPNNYQVLHRPKENLEEDFFLLGSPVQRPKDYLDNRPESWNFSFFRVFEETTTQEDVFENVARPVVESALDGYNGTIFAYGQTASGKTHTITGKLEDEYRGIIPRSLQHLFDAIRKRPENVYSVEVAYLEIYNETGYDLLDRRHQREYAATRLEDLPRVSPQEDEFGVLHLKNLSFHTVQSVEEAFELLLLGDNNRIIAETPMNPQSSRSHCIFTIVIATKQFGAEQYKKAKVHLVDLAGSERVYKCSITGTILTEAKHINLSLHYLEQVIVCLGQENAGHIPYRNSLLTSILRDSLGGNCMTVMLATISVVTYNLEETISTCRFAERVALIKNDLKRNLETDVQCENALLRAENERLRQQIKALTRQTVCDELTADDKRNLDRQIRHFLESNEEIGWDYNPMKIRYCFESFKRAAELNTDTKRCLKKIEYYKDLVVQKDKEISLLISMMKKGKSTDASDKSTVNNFLDDKQDLISNRIPLKKLRRRLKVCNENKITCDENIQNNVEEKEEKGSSRKICTDQTSRYKSIYTETSRPDLLPCNVINLTLNDTTENRNQIEVNQSARKSESKSKKKHNRELKIEHNDEQIKNVKTETKNSTSLYKKFLNSKIEQDDSKNFVRTRTEIDESTTTCQKFSTRTDQENRSFVKIKNETIKPSLIETSDSMPVSQRSLKSKMDQNDSIKSSGRIEADISEKVSTPYQKFRTRTDQENKSFVKIKNETIKPSLIETSDSMPVSQRSLKSRMDQNDFVKLRAEAEIEERDSTPTYQKFLTFNVPNKPVAPEEYTEMKKEQVNYLNETQNFGDGNRSLEDSLPLTGDPEIDEEIIAFYKAKRTGGSYY</sequence>
<dbReference type="GO" id="GO:0003777">
    <property type="term" value="F:microtubule motor activity"/>
    <property type="evidence" value="ECO:0007669"/>
    <property type="project" value="InterPro"/>
</dbReference>
<evidence type="ECO:0000256" key="4">
    <source>
        <dbReference type="ARBA" id="ARBA00023212"/>
    </source>
</evidence>
<organism evidence="10 11">
    <name type="scientific">Ceratina calcarata</name>
    <dbReference type="NCBI Taxonomy" id="156304"/>
    <lineage>
        <taxon>Eukaryota</taxon>
        <taxon>Metazoa</taxon>
        <taxon>Ecdysozoa</taxon>
        <taxon>Arthropoda</taxon>
        <taxon>Hexapoda</taxon>
        <taxon>Insecta</taxon>
        <taxon>Pterygota</taxon>
        <taxon>Neoptera</taxon>
        <taxon>Endopterygota</taxon>
        <taxon>Hymenoptera</taxon>
        <taxon>Apocrita</taxon>
        <taxon>Aculeata</taxon>
        <taxon>Apoidea</taxon>
        <taxon>Anthophila</taxon>
        <taxon>Apidae</taxon>
        <taxon>Ceratina</taxon>
        <taxon>Zadontomerus</taxon>
    </lineage>
</organism>
<dbReference type="InterPro" id="IPR036961">
    <property type="entry name" value="Kinesin_motor_dom_sf"/>
</dbReference>
<gene>
    <name evidence="11" type="primary">LOC108623377</name>
</gene>
<feature type="region of interest" description="Disordered" evidence="8">
    <location>
        <begin position="675"/>
        <end position="696"/>
    </location>
</feature>
<dbReference type="GO" id="GO:0005874">
    <property type="term" value="C:microtubule"/>
    <property type="evidence" value="ECO:0007669"/>
    <property type="project" value="UniProtKB-KW"/>
</dbReference>
<dbReference type="InterPro" id="IPR001752">
    <property type="entry name" value="Kinesin_motor_dom"/>
</dbReference>
<protein>
    <recommendedName>
        <fullName evidence="6">Kinesin-like protein</fullName>
    </recommendedName>
</protein>
<dbReference type="PANTHER" id="PTHR47968">
    <property type="entry name" value="CENTROMERE PROTEIN E"/>
    <property type="match status" value="1"/>
</dbReference>
<keyword evidence="10" id="KW-1185">Reference proteome</keyword>
<keyword evidence="5 6" id="KW-0505">Motor protein</keyword>
<dbReference type="GeneID" id="108623377"/>
<name>A0AAJ7RZR7_9HYME</name>
<dbReference type="PROSITE" id="PS00411">
    <property type="entry name" value="KINESIN_MOTOR_1"/>
    <property type="match status" value="1"/>
</dbReference>
<keyword evidence="7" id="KW-0175">Coiled coil</keyword>
<dbReference type="Proteomes" id="UP000694925">
    <property type="component" value="Unplaced"/>
</dbReference>
<evidence type="ECO:0000313" key="10">
    <source>
        <dbReference type="Proteomes" id="UP000694925"/>
    </source>
</evidence>
<dbReference type="PRINTS" id="PR00380">
    <property type="entry name" value="KINESINHEAVY"/>
</dbReference>
<keyword evidence="4" id="KW-0206">Cytoskeleton</keyword>
<evidence type="ECO:0000256" key="2">
    <source>
        <dbReference type="ARBA" id="ARBA00022741"/>
    </source>
</evidence>
<feature type="binding site" evidence="5">
    <location>
        <begin position="93"/>
        <end position="100"/>
    </location>
    <ligand>
        <name>ATP</name>
        <dbReference type="ChEBI" id="CHEBI:30616"/>
    </ligand>
</feature>
<comment type="subcellular location">
    <subcellularLocation>
        <location evidence="1">Cytoplasm</location>
        <location evidence="1">Cytoskeleton</location>
    </subcellularLocation>
</comment>
<dbReference type="GO" id="GO:0007018">
    <property type="term" value="P:microtubule-based movement"/>
    <property type="evidence" value="ECO:0007669"/>
    <property type="project" value="InterPro"/>
</dbReference>
<dbReference type="Gene3D" id="3.40.850.10">
    <property type="entry name" value="Kinesin motor domain"/>
    <property type="match status" value="1"/>
</dbReference>
<dbReference type="InterPro" id="IPR027640">
    <property type="entry name" value="Kinesin-like_fam"/>
</dbReference>
<feature type="compositionally biased region" description="Basic and acidic residues" evidence="8">
    <location>
        <begin position="686"/>
        <end position="696"/>
    </location>
</feature>
<keyword evidence="4" id="KW-0963">Cytoplasm</keyword>
<comment type="similarity">
    <text evidence="5 6">Belongs to the TRAFAC class myosin-kinesin ATPase superfamily. Kinesin family.</text>
</comment>
<evidence type="ECO:0000256" key="8">
    <source>
        <dbReference type="SAM" id="MobiDB-lite"/>
    </source>
</evidence>
<evidence type="ECO:0000256" key="7">
    <source>
        <dbReference type="SAM" id="Coils"/>
    </source>
</evidence>
<evidence type="ECO:0000256" key="1">
    <source>
        <dbReference type="ARBA" id="ARBA00004245"/>
    </source>
</evidence>
<evidence type="ECO:0000259" key="9">
    <source>
        <dbReference type="PROSITE" id="PS50067"/>
    </source>
</evidence>
<evidence type="ECO:0000313" key="11">
    <source>
        <dbReference type="RefSeq" id="XP_026667997.1"/>
    </source>
</evidence>
<feature type="region of interest" description="Disordered" evidence="8">
    <location>
        <begin position="570"/>
        <end position="597"/>
    </location>
</feature>
<proteinExistence type="inferred from homology"/>
<dbReference type="InterPro" id="IPR019821">
    <property type="entry name" value="Kinesin_motor_CS"/>
</dbReference>
<dbReference type="SUPFAM" id="SSF52540">
    <property type="entry name" value="P-loop containing nucleoside triphosphate hydrolases"/>
    <property type="match status" value="1"/>
</dbReference>
<dbReference type="GO" id="GO:0005524">
    <property type="term" value="F:ATP binding"/>
    <property type="evidence" value="ECO:0007669"/>
    <property type="project" value="UniProtKB-UniRule"/>
</dbReference>
<feature type="coiled-coil region" evidence="7">
    <location>
        <begin position="353"/>
        <end position="380"/>
    </location>
</feature>
<dbReference type="PROSITE" id="PS50067">
    <property type="entry name" value="KINESIN_MOTOR_2"/>
    <property type="match status" value="1"/>
</dbReference>
<dbReference type="AlphaFoldDB" id="A0AAJ7RZR7"/>
<reference evidence="11" key="1">
    <citation type="submission" date="2025-08" db="UniProtKB">
        <authorList>
            <consortium name="RefSeq"/>
        </authorList>
    </citation>
    <scope>IDENTIFICATION</scope>
    <source>
        <tissue evidence="11">Whole body</tissue>
    </source>
</reference>
<evidence type="ECO:0000256" key="3">
    <source>
        <dbReference type="ARBA" id="ARBA00022840"/>
    </source>
</evidence>
<dbReference type="GO" id="GO:0008017">
    <property type="term" value="F:microtubule binding"/>
    <property type="evidence" value="ECO:0007669"/>
    <property type="project" value="InterPro"/>
</dbReference>
<accession>A0AAJ7RZR7</accession>
<dbReference type="Pfam" id="PF00225">
    <property type="entry name" value="Kinesin"/>
    <property type="match status" value="1"/>
</dbReference>